<sequence>MMRTMRALAAALALTGATTAVADTFTPPSSTAVFTGNVLLNASPPLVCTVSVTIVSNAAGSDAWVATGGIGGGGLCGLFSFSGLPWNINVETPLPPPTGQPATQLRFTGVRVVGGVVCGPGDLIATWTPGSPPTITFPPGTMLLPGPCPFQGVLTQTSGAPLAITN</sequence>
<proteinExistence type="predicted"/>
<protein>
    <recommendedName>
        <fullName evidence="4">Protein activator of alkane oxidation PraB</fullName>
    </recommendedName>
</protein>
<keyword evidence="3" id="KW-1185">Reference proteome</keyword>
<dbReference type="EMBL" id="CP024201">
    <property type="protein sequence ID" value="ATQ42265.1"/>
    <property type="molecule type" value="Genomic_DNA"/>
</dbReference>
<dbReference type="Proteomes" id="UP000228945">
    <property type="component" value="Chromosome"/>
</dbReference>
<feature type="signal peptide" evidence="1">
    <location>
        <begin position="1"/>
        <end position="22"/>
    </location>
</feature>
<organism evidence="2 3">
    <name type="scientific">Caulobacter mirabilis</name>
    <dbReference type="NCBI Taxonomy" id="69666"/>
    <lineage>
        <taxon>Bacteria</taxon>
        <taxon>Pseudomonadati</taxon>
        <taxon>Pseudomonadota</taxon>
        <taxon>Alphaproteobacteria</taxon>
        <taxon>Caulobacterales</taxon>
        <taxon>Caulobacteraceae</taxon>
        <taxon>Caulobacter</taxon>
    </lineage>
</organism>
<gene>
    <name evidence="2" type="ORF">CSW64_07455</name>
</gene>
<accession>A0A2D2AWB8</accession>
<dbReference type="KEGG" id="cmb:CSW64_07455"/>
<keyword evidence="1" id="KW-0732">Signal</keyword>
<evidence type="ECO:0000313" key="2">
    <source>
        <dbReference type="EMBL" id="ATQ42265.1"/>
    </source>
</evidence>
<evidence type="ECO:0000256" key="1">
    <source>
        <dbReference type="SAM" id="SignalP"/>
    </source>
</evidence>
<dbReference type="RefSeq" id="WP_099621522.1">
    <property type="nucleotide sequence ID" value="NZ_CP024201.1"/>
</dbReference>
<name>A0A2D2AWB8_9CAUL</name>
<dbReference type="AlphaFoldDB" id="A0A2D2AWB8"/>
<evidence type="ECO:0008006" key="4">
    <source>
        <dbReference type="Google" id="ProtNLM"/>
    </source>
</evidence>
<feature type="chain" id="PRO_5013803598" description="Protein activator of alkane oxidation PraB" evidence="1">
    <location>
        <begin position="23"/>
        <end position="166"/>
    </location>
</feature>
<reference evidence="2 3" key="1">
    <citation type="submission" date="2017-10" db="EMBL/GenBank/DDBJ databases">
        <title>Genome sequence of Caulobacter mirabilis FWC38.</title>
        <authorList>
            <person name="Fiebig A."/>
            <person name="Crosson S."/>
        </authorList>
    </citation>
    <scope>NUCLEOTIDE SEQUENCE [LARGE SCALE GENOMIC DNA]</scope>
    <source>
        <strain evidence="2 3">FWC 38</strain>
    </source>
</reference>
<evidence type="ECO:0000313" key="3">
    <source>
        <dbReference type="Proteomes" id="UP000228945"/>
    </source>
</evidence>